<gene>
    <name evidence="1" type="ORF">SDC9_129823</name>
</gene>
<dbReference type="AlphaFoldDB" id="A0A645D0Y6"/>
<evidence type="ECO:0000313" key="1">
    <source>
        <dbReference type="EMBL" id="MPM82761.1"/>
    </source>
</evidence>
<name>A0A645D0Y6_9ZZZZ</name>
<proteinExistence type="predicted"/>
<protein>
    <submittedName>
        <fullName evidence="1">Uncharacterized protein</fullName>
    </submittedName>
</protein>
<comment type="caution">
    <text evidence="1">The sequence shown here is derived from an EMBL/GenBank/DDBJ whole genome shotgun (WGS) entry which is preliminary data.</text>
</comment>
<sequence>MQLIDDYINVAIAGQLIPKEVGTQQIIRSEIFKNQT</sequence>
<reference evidence="1" key="1">
    <citation type="submission" date="2019-08" db="EMBL/GenBank/DDBJ databases">
        <authorList>
            <person name="Kucharzyk K."/>
            <person name="Murdoch R.W."/>
            <person name="Higgins S."/>
            <person name="Loffler F."/>
        </authorList>
    </citation>
    <scope>NUCLEOTIDE SEQUENCE</scope>
</reference>
<accession>A0A645D0Y6</accession>
<organism evidence="1">
    <name type="scientific">bioreactor metagenome</name>
    <dbReference type="NCBI Taxonomy" id="1076179"/>
    <lineage>
        <taxon>unclassified sequences</taxon>
        <taxon>metagenomes</taxon>
        <taxon>ecological metagenomes</taxon>
    </lineage>
</organism>
<dbReference type="EMBL" id="VSSQ01031742">
    <property type="protein sequence ID" value="MPM82761.1"/>
    <property type="molecule type" value="Genomic_DNA"/>
</dbReference>